<protein>
    <recommendedName>
        <fullName evidence="4">KAP NTPase domain-containing protein</fullName>
    </recommendedName>
</protein>
<dbReference type="RefSeq" id="WP_204072258.1">
    <property type="nucleotide sequence ID" value="NZ_BAABHI010000012.1"/>
</dbReference>
<proteinExistence type="predicted"/>
<evidence type="ECO:0000256" key="1">
    <source>
        <dbReference type="SAM" id="Phobius"/>
    </source>
</evidence>
<gene>
    <name evidence="2" type="ORF">Pph01_15630</name>
</gene>
<keyword evidence="1" id="KW-1133">Transmembrane helix</keyword>
<dbReference type="Proteomes" id="UP000622547">
    <property type="component" value="Unassembled WGS sequence"/>
</dbReference>
<evidence type="ECO:0008006" key="4">
    <source>
        <dbReference type="Google" id="ProtNLM"/>
    </source>
</evidence>
<accession>A0A8J3XCZ9</accession>
<sequence>MDTGHPMYDDAILCDEYMAAINEALRHPEIRDAFDNVWVTPFRVRVEMVRDMAAVLAATPQEYADYRASLDQIVSRLRDPADAVRDRLAESHLHLEWERRALVGGAIGLVTTGAGLLSGIWSGLGPLTWVGSVLTLASGLVFLLARLLRSSKALHRVEVAIGLVLSLAVNIALHRRALSPWRNMLLAALKEHELAAQIRLRINALRHDRFTHAFTVHASPGLSEAFDSTYHVPTSVARELDELLGRLSGASIGVAGPRGAGKSTLIRRFCEDPQDAGDRGDLRCLVSAPVEYAPRDFVLHLFATFCRRTLDYLRLPDRSDARRRARVGRVIAHVSRAIVYCGLAAVVYLRPGFFLDVLDGFEAFFSELIGRARVTAVAEAIGNSGLSAEWIAAAVLAVGAVHTLVAVRRLRLRHRESTRPEAELARRARRHLAQIRYLQTHTSGWSGTLKLPVGLDAQHTRGRSRAEQPLSYPETVAAFRAYAHDVAEFLRPRRRLFIGIDELDKIGSGQEAERFLNDIKGIFGLSRVYFMISVSDDAMNAFERRGLPFRDAFDSSFDEVIQVGPLAYEESLRVLYRRVVGLTEPYVAFCHCLSGGLPRDLIRAARRVVRAGRAMPDTALLTSICGVIIREELQHKAQAIMASAAAHPVAPGLLDLLHGVARDANAETSATEILKTSLVEASDGPALDFVAYAYFCATLEEVFTEELTAERIRETAEFDTLAAARRAFAVDTGLAWRAISSVRREWHLDTWELPTG</sequence>
<keyword evidence="1" id="KW-0472">Membrane</keyword>
<dbReference type="InterPro" id="IPR027417">
    <property type="entry name" value="P-loop_NTPase"/>
</dbReference>
<evidence type="ECO:0000313" key="2">
    <source>
        <dbReference type="EMBL" id="GII36560.1"/>
    </source>
</evidence>
<keyword evidence="1" id="KW-0812">Transmembrane</keyword>
<dbReference type="EMBL" id="BOOP01000004">
    <property type="protein sequence ID" value="GII36560.1"/>
    <property type="molecule type" value="Genomic_DNA"/>
</dbReference>
<feature type="transmembrane region" description="Helical" evidence="1">
    <location>
        <begin position="127"/>
        <end position="148"/>
    </location>
</feature>
<comment type="caution">
    <text evidence="2">The sequence shown here is derived from an EMBL/GenBank/DDBJ whole genome shotgun (WGS) entry which is preliminary data.</text>
</comment>
<dbReference type="SUPFAM" id="SSF52540">
    <property type="entry name" value="P-loop containing nucleoside triphosphate hydrolases"/>
    <property type="match status" value="2"/>
</dbReference>
<evidence type="ECO:0000313" key="3">
    <source>
        <dbReference type="Proteomes" id="UP000622547"/>
    </source>
</evidence>
<reference evidence="2 3" key="1">
    <citation type="submission" date="2021-01" db="EMBL/GenBank/DDBJ databases">
        <title>Whole genome shotgun sequence of Planotetraspora phitsanulokensis NBRC 104273.</title>
        <authorList>
            <person name="Komaki H."/>
            <person name="Tamura T."/>
        </authorList>
    </citation>
    <scope>NUCLEOTIDE SEQUENCE [LARGE SCALE GENOMIC DNA]</scope>
    <source>
        <strain evidence="2 3">NBRC 104273</strain>
    </source>
</reference>
<name>A0A8J3XCZ9_9ACTN</name>
<keyword evidence="3" id="KW-1185">Reference proteome</keyword>
<dbReference type="AlphaFoldDB" id="A0A8J3XCZ9"/>
<feature type="transmembrane region" description="Helical" evidence="1">
    <location>
        <begin position="101"/>
        <end position="121"/>
    </location>
</feature>
<feature type="transmembrane region" description="Helical" evidence="1">
    <location>
        <begin position="330"/>
        <end position="349"/>
    </location>
</feature>
<organism evidence="2 3">
    <name type="scientific">Planotetraspora phitsanulokensis</name>
    <dbReference type="NCBI Taxonomy" id="575192"/>
    <lineage>
        <taxon>Bacteria</taxon>
        <taxon>Bacillati</taxon>
        <taxon>Actinomycetota</taxon>
        <taxon>Actinomycetes</taxon>
        <taxon>Streptosporangiales</taxon>
        <taxon>Streptosporangiaceae</taxon>
        <taxon>Planotetraspora</taxon>
    </lineage>
</organism>